<proteinExistence type="predicted"/>
<dbReference type="Proteomes" id="UP000241462">
    <property type="component" value="Unassembled WGS sequence"/>
</dbReference>
<dbReference type="OrthoDB" id="441890at2759"/>
<keyword evidence="2" id="KW-1185">Reference proteome</keyword>
<sequence length="529" mass="59361">MPSELETETSCASCEGYAKRLASDIVTRSQTLVQEMQDLRDQVSARKDCDAHISGLRRLIDSAGVELAAARSYLDAAEQDPVHGGKQWELSLASPQTAEARFRSSNLSAIEMHWSIIKRCRRLVAVHKQFCVPVKPNLYAKKAAQACAAKGPGPVSVHAVVDGGAEWVRIITKSPERLSHEMIEAGWDWGVPRPVDMWEELDEEAFMHDLVTLRQVKQMVDVAKAHWHNFLHPRIRIIFTRVRRYQNADLDMVLEKIHRLGVRNDITIYVETAESEWVTNEAPVDTAIAISNLLPRCPDVAELCEMPLLDTSILIALVSDMCHGHVETEPWMSHDLQSHIKDEQDGNHFVPYFTDFVGPRRSLRCTRPVADQLMEITTTMGTVTELERARILVSGGSSSDLQRLSCHPLIDKLPLPLEIIEPCDAEWSAKALVRDHILPHVALEVEKELDYMPSNCSTFLLGWALPCSIVTSNRALARKIVRSIEASLENDYPCGPHILALSYNRALLTSGPSPRRQEELQRLAAHTPI</sequence>
<protein>
    <recommendedName>
        <fullName evidence="3">DUF1308 domain-containing protein</fullName>
    </recommendedName>
</protein>
<name>A0A2T3AHL3_9PEZI</name>
<gene>
    <name evidence="1" type="ORF">BD289DRAFT_425529</name>
</gene>
<organism evidence="1 2">
    <name type="scientific">Coniella lustricola</name>
    <dbReference type="NCBI Taxonomy" id="2025994"/>
    <lineage>
        <taxon>Eukaryota</taxon>
        <taxon>Fungi</taxon>
        <taxon>Dikarya</taxon>
        <taxon>Ascomycota</taxon>
        <taxon>Pezizomycotina</taxon>
        <taxon>Sordariomycetes</taxon>
        <taxon>Sordariomycetidae</taxon>
        <taxon>Diaporthales</taxon>
        <taxon>Schizoparmaceae</taxon>
        <taxon>Coniella</taxon>
    </lineage>
</organism>
<accession>A0A2T3AHL3</accession>
<dbReference type="PANTHER" id="PTHR13379">
    <property type="entry name" value="UNCHARACTERIZED DUF1308"/>
    <property type="match status" value="1"/>
</dbReference>
<dbReference type="InParanoid" id="A0A2T3AHL3"/>
<evidence type="ECO:0000313" key="1">
    <source>
        <dbReference type="EMBL" id="PSR97692.1"/>
    </source>
</evidence>
<evidence type="ECO:0008006" key="3">
    <source>
        <dbReference type="Google" id="ProtNLM"/>
    </source>
</evidence>
<dbReference type="PANTHER" id="PTHR13379:SF0">
    <property type="entry name" value="UPF0415 PROTEIN C7ORF25"/>
    <property type="match status" value="1"/>
</dbReference>
<dbReference type="AlphaFoldDB" id="A0A2T3AHL3"/>
<reference evidence="1 2" key="1">
    <citation type="journal article" date="2018" name="Mycol. Prog.">
        <title>Coniella lustricola, a new species from submerged detritus.</title>
        <authorList>
            <person name="Raudabaugh D.B."/>
            <person name="Iturriaga T."/>
            <person name="Carver A."/>
            <person name="Mondo S."/>
            <person name="Pangilinan J."/>
            <person name="Lipzen A."/>
            <person name="He G."/>
            <person name="Amirebrahimi M."/>
            <person name="Grigoriev I.V."/>
            <person name="Miller A.N."/>
        </authorList>
    </citation>
    <scope>NUCLEOTIDE SEQUENCE [LARGE SCALE GENOMIC DNA]</scope>
    <source>
        <strain evidence="1 2">B22-T-1</strain>
    </source>
</reference>
<dbReference type="EMBL" id="KZ678389">
    <property type="protein sequence ID" value="PSR97692.1"/>
    <property type="molecule type" value="Genomic_DNA"/>
</dbReference>
<evidence type="ECO:0000313" key="2">
    <source>
        <dbReference type="Proteomes" id="UP000241462"/>
    </source>
</evidence>